<evidence type="ECO:0000313" key="2">
    <source>
        <dbReference type="Proteomes" id="UP001055811"/>
    </source>
</evidence>
<proteinExistence type="predicted"/>
<comment type="caution">
    <text evidence="1">The sequence shown here is derived from an EMBL/GenBank/DDBJ whole genome shotgun (WGS) entry which is preliminary data.</text>
</comment>
<name>A0ACB9H402_CICIN</name>
<evidence type="ECO:0000313" key="1">
    <source>
        <dbReference type="EMBL" id="KAI3790469.1"/>
    </source>
</evidence>
<sequence length="146" mass="16302">MFDLYFRKNPFGGEYTVFAGLEECIRFIANFKLSKEEIAFVRETLSPTCEDAFFDYLEGIDCSDVEVYAIAEGSVVFPKIPMMRVEGPVAGYQAGKIFGIPLRGTHSHAFVSSFMRLSILKGVFGETNPSELAAFISYAMAFPDNF</sequence>
<reference evidence="1 2" key="2">
    <citation type="journal article" date="2022" name="Mol. Ecol. Resour.">
        <title>The genomes of chicory, endive, great burdock and yacon provide insights into Asteraceae paleo-polyploidization history and plant inulin production.</title>
        <authorList>
            <person name="Fan W."/>
            <person name="Wang S."/>
            <person name="Wang H."/>
            <person name="Wang A."/>
            <person name="Jiang F."/>
            <person name="Liu H."/>
            <person name="Zhao H."/>
            <person name="Xu D."/>
            <person name="Zhang Y."/>
        </authorList>
    </citation>
    <scope>NUCLEOTIDE SEQUENCE [LARGE SCALE GENOMIC DNA]</scope>
    <source>
        <strain evidence="2">cv. Punajuju</strain>
        <tissue evidence="1">Leaves</tissue>
    </source>
</reference>
<protein>
    <submittedName>
        <fullName evidence="1">Uncharacterized protein</fullName>
    </submittedName>
</protein>
<keyword evidence="2" id="KW-1185">Reference proteome</keyword>
<dbReference type="EMBL" id="CM042009">
    <property type="protein sequence ID" value="KAI3790469.1"/>
    <property type="molecule type" value="Genomic_DNA"/>
</dbReference>
<reference evidence="2" key="1">
    <citation type="journal article" date="2022" name="Mol. Ecol. Resour.">
        <title>The genomes of chicory, endive, great burdock and yacon provide insights into Asteraceae palaeo-polyploidization history and plant inulin production.</title>
        <authorList>
            <person name="Fan W."/>
            <person name="Wang S."/>
            <person name="Wang H."/>
            <person name="Wang A."/>
            <person name="Jiang F."/>
            <person name="Liu H."/>
            <person name="Zhao H."/>
            <person name="Xu D."/>
            <person name="Zhang Y."/>
        </authorList>
    </citation>
    <scope>NUCLEOTIDE SEQUENCE [LARGE SCALE GENOMIC DNA]</scope>
    <source>
        <strain evidence="2">cv. Punajuju</strain>
    </source>
</reference>
<organism evidence="1 2">
    <name type="scientific">Cichorium intybus</name>
    <name type="common">Chicory</name>
    <dbReference type="NCBI Taxonomy" id="13427"/>
    <lineage>
        <taxon>Eukaryota</taxon>
        <taxon>Viridiplantae</taxon>
        <taxon>Streptophyta</taxon>
        <taxon>Embryophyta</taxon>
        <taxon>Tracheophyta</taxon>
        <taxon>Spermatophyta</taxon>
        <taxon>Magnoliopsida</taxon>
        <taxon>eudicotyledons</taxon>
        <taxon>Gunneridae</taxon>
        <taxon>Pentapetalae</taxon>
        <taxon>asterids</taxon>
        <taxon>campanulids</taxon>
        <taxon>Asterales</taxon>
        <taxon>Asteraceae</taxon>
        <taxon>Cichorioideae</taxon>
        <taxon>Cichorieae</taxon>
        <taxon>Cichoriinae</taxon>
        <taxon>Cichorium</taxon>
    </lineage>
</organism>
<dbReference type="Proteomes" id="UP001055811">
    <property type="component" value="Linkage Group LG01"/>
</dbReference>
<gene>
    <name evidence="1" type="ORF">L2E82_03530</name>
</gene>
<accession>A0ACB9H402</accession>